<keyword evidence="1" id="KW-0812">Transmembrane</keyword>
<keyword evidence="1" id="KW-1133">Transmembrane helix</keyword>
<feature type="transmembrane region" description="Helical" evidence="1">
    <location>
        <begin position="176"/>
        <end position="201"/>
    </location>
</feature>
<evidence type="ECO:0000313" key="3">
    <source>
        <dbReference type="Proteomes" id="UP000316801"/>
    </source>
</evidence>
<reference evidence="2 3" key="1">
    <citation type="submission" date="2019-07" db="EMBL/GenBank/DDBJ databases">
        <title>Ln-dependent methylotrophs.</title>
        <authorList>
            <person name="Tani A."/>
        </authorList>
    </citation>
    <scope>NUCLEOTIDE SEQUENCE [LARGE SCALE GENOMIC DNA]</scope>
    <source>
        <strain evidence="2 3">SM12</strain>
    </source>
</reference>
<gene>
    <name evidence="2" type="ORF">FNA46_20775</name>
</gene>
<organism evidence="2 3">
    <name type="scientific">Rhizobium straminoryzae</name>
    <dbReference type="NCBI Taxonomy" id="1387186"/>
    <lineage>
        <taxon>Bacteria</taxon>
        <taxon>Pseudomonadati</taxon>
        <taxon>Pseudomonadota</taxon>
        <taxon>Alphaproteobacteria</taxon>
        <taxon>Hyphomicrobiales</taxon>
        <taxon>Rhizobiaceae</taxon>
        <taxon>Rhizobium/Agrobacterium group</taxon>
        <taxon>Rhizobium</taxon>
    </lineage>
</organism>
<accession>A0A549SZP9</accession>
<dbReference type="Pfam" id="PF06055">
    <property type="entry name" value="ExoD"/>
    <property type="match status" value="1"/>
</dbReference>
<dbReference type="AlphaFoldDB" id="A0A549SZP9"/>
<proteinExistence type="predicted"/>
<feature type="transmembrane region" description="Helical" evidence="1">
    <location>
        <begin position="61"/>
        <end position="80"/>
    </location>
</feature>
<comment type="caution">
    <text evidence="2">The sequence shown here is derived from an EMBL/GenBank/DDBJ whole genome shotgun (WGS) entry which is preliminary data.</text>
</comment>
<name>A0A549SZP9_9HYPH</name>
<keyword evidence="1" id="KW-0472">Membrane</keyword>
<dbReference type="PANTHER" id="PTHR41795">
    <property type="entry name" value="EXOPOLYSACCHARIDE SYNTHESIS PROTEIN"/>
    <property type="match status" value="1"/>
</dbReference>
<dbReference type="PANTHER" id="PTHR41795:SF1">
    <property type="entry name" value="EXOPOLYSACCHARIDE SYNTHESIS PROTEIN"/>
    <property type="match status" value="1"/>
</dbReference>
<dbReference type="PIRSF" id="PIRSF033239">
    <property type="entry name" value="ExoD"/>
    <property type="match status" value="1"/>
</dbReference>
<keyword evidence="3" id="KW-1185">Reference proteome</keyword>
<sequence length="213" mass="22136">MADMASETSRDGLARLLEALPERLGPGRATLGRLLAILGEHATALVLLVFSIPAIIPTPGIPAGMVFGTALALLAAQLVIGADRFILPQRLARVEVPQALLKAMAVRLGPKLAWLETWLRPRLTGLAGRAALRPLGLVVFVMAVLIALPIPFGNVLPGLSIFFVALGLAQRDGAAVVGGLVFALASLAFTAFILLGGWWLISDWLGLGGTGAG</sequence>
<protein>
    <submittedName>
        <fullName evidence="2">Exopolysaccharide biosynthesis protein</fullName>
    </submittedName>
</protein>
<evidence type="ECO:0000313" key="2">
    <source>
        <dbReference type="EMBL" id="TRL35111.1"/>
    </source>
</evidence>
<evidence type="ECO:0000256" key="1">
    <source>
        <dbReference type="SAM" id="Phobius"/>
    </source>
</evidence>
<feature type="transmembrane region" description="Helical" evidence="1">
    <location>
        <begin position="130"/>
        <end position="148"/>
    </location>
</feature>
<dbReference type="EMBL" id="VJMG01000069">
    <property type="protein sequence ID" value="TRL35111.1"/>
    <property type="molecule type" value="Genomic_DNA"/>
</dbReference>
<feature type="transmembrane region" description="Helical" evidence="1">
    <location>
        <begin position="34"/>
        <end position="55"/>
    </location>
</feature>
<dbReference type="RefSeq" id="WP_143127125.1">
    <property type="nucleotide sequence ID" value="NZ_VJMG01000069.1"/>
</dbReference>
<dbReference type="Proteomes" id="UP000316801">
    <property type="component" value="Unassembled WGS sequence"/>
</dbReference>
<dbReference type="InterPro" id="IPR010331">
    <property type="entry name" value="ExoD"/>
</dbReference>